<dbReference type="SUPFAM" id="SSF54637">
    <property type="entry name" value="Thioesterase/thiol ester dehydrase-isomerase"/>
    <property type="match status" value="1"/>
</dbReference>
<evidence type="ECO:0000313" key="1">
    <source>
        <dbReference type="EMBL" id="NLW34004.1"/>
    </source>
</evidence>
<dbReference type="Proteomes" id="UP000777265">
    <property type="component" value="Unassembled WGS sequence"/>
</dbReference>
<dbReference type="EMBL" id="JAAYEE010000016">
    <property type="protein sequence ID" value="NLW34004.1"/>
    <property type="molecule type" value="Genomic_DNA"/>
</dbReference>
<dbReference type="Gene3D" id="3.10.129.10">
    <property type="entry name" value="Hotdog Thioesterase"/>
    <property type="match status" value="1"/>
</dbReference>
<dbReference type="STRING" id="909663.GCA_000512235_00846"/>
<accession>A0A351U4G6</accession>
<reference evidence="1" key="1">
    <citation type="journal article" date="2020" name="Biotechnol. Biofuels">
        <title>New insights from the biogas microbiome by comprehensive genome-resolved metagenomics of nearly 1600 species originating from multiple anaerobic digesters.</title>
        <authorList>
            <person name="Campanaro S."/>
            <person name="Treu L."/>
            <person name="Rodriguez-R L.M."/>
            <person name="Kovalovszki A."/>
            <person name="Ziels R.M."/>
            <person name="Maus I."/>
            <person name="Zhu X."/>
            <person name="Kougias P.G."/>
            <person name="Basile A."/>
            <person name="Luo G."/>
            <person name="Schluter A."/>
            <person name="Konstantinidis K.T."/>
            <person name="Angelidaki I."/>
        </authorList>
    </citation>
    <scope>NUCLEOTIDE SEQUENCE</scope>
    <source>
        <strain evidence="1">AS06rmzACSIP_7</strain>
    </source>
</reference>
<name>A0A351U4G6_9BACT</name>
<dbReference type="AlphaFoldDB" id="A0A351U4G6"/>
<evidence type="ECO:0000313" key="2">
    <source>
        <dbReference type="Proteomes" id="UP000777265"/>
    </source>
</evidence>
<sequence length="147" mass="17228">MNLTRKQIGGLLKIPEKYIVIDKAMYDPDYPNDLKVFKLLDKDDIDFRSHIPDYLVYPDYAVGKIVNQGIRLLVCLLYPDLNDIPAGMIEHIKLRRLLYPNDEIRVFIKKWQDRSRIAKFEIGIENQKGILVYESTVYGTLIKKQDV</sequence>
<proteinExistence type="predicted"/>
<evidence type="ECO:0008006" key="3">
    <source>
        <dbReference type="Google" id="ProtNLM"/>
    </source>
</evidence>
<organism evidence="1 2">
    <name type="scientific">Syntrophorhabdus aromaticivorans</name>
    <dbReference type="NCBI Taxonomy" id="328301"/>
    <lineage>
        <taxon>Bacteria</taxon>
        <taxon>Pseudomonadati</taxon>
        <taxon>Thermodesulfobacteriota</taxon>
        <taxon>Syntrophorhabdia</taxon>
        <taxon>Syntrophorhabdales</taxon>
        <taxon>Syntrophorhabdaceae</taxon>
        <taxon>Syntrophorhabdus</taxon>
    </lineage>
</organism>
<gene>
    <name evidence="1" type="ORF">GXY80_00780</name>
</gene>
<protein>
    <recommendedName>
        <fullName evidence="3">Beta-hydroxyacyl-ACP dehydratase</fullName>
    </recommendedName>
</protein>
<dbReference type="InterPro" id="IPR029069">
    <property type="entry name" value="HotDog_dom_sf"/>
</dbReference>
<reference evidence="1" key="2">
    <citation type="submission" date="2020-01" db="EMBL/GenBank/DDBJ databases">
        <authorList>
            <person name="Campanaro S."/>
        </authorList>
    </citation>
    <scope>NUCLEOTIDE SEQUENCE</scope>
    <source>
        <strain evidence="1">AS06rmzACSIP_7</strain>
    </source>
</reference>
<comment type="caution">
    <text evidence="1">The sequence shown here is derived from an EMBL/GenBank/DDBJ whole genome shotgun (WGS) entry which is preliminary data.</text>
</comment>